<name>A0AAU6P4K6_9FLAO</name>
<gene>
    <name evidence="3" type="ORF">R3L15_10555</name>
    <name evidence="2" type="ORF">R3L16_11035</name>
</gene>
<dbReference type="EMBL" id="CP136924">
    <property type="protein sequence ID" value="WXA02279.1"/>
    <property type="molecule type" value="Genomic_DNA"/>
</dbReference>
<evidence type="ECO:0000313" key="3">
    <source>
        <dbReference type="EMBL" id="WXA12560.1"/>
    </source>
</evidence>
<dbReference type="PROSITE" id="PS51257">
    <property type="entry name" value="PROKAR_LIPOPROTEIN"/>
    <property type="match status" value="1"/>
</dbReference>
<reference evidence="3 4" key="1">
    <citation type="submission" date="2023-10" db="EMBL/GenBank/DDBJ databases">
        <title>Culture-based analysis of two novel bacteria associated with mangrove crab gills.</title>
        <authorList>
            <person name="Yang X."/>
            <person name="Garuglieri E."/>
            <person name="Van Goethem M.W."/>
            <person name="Fusi M."/>
            <person name="Marasco R."/>
            <person name="Daffonchio D.G."/>
        </authorList>
    </citation>
    <scope>NUCLEOTIDE SEQUENCE</scope>
    <source>
        <strain evidence="3">UG2-1</strain>
        <strain evidence="2">UG2-2</strain>
        <strain evidence="4">UG2_2</strain>
    </source>
</reference>
<dbReference type="RefSeq" id="WP_338731598.1">
    <property type="nucleotide sequence ID" value="NZ_CP136924.1"/>
</dbReference>
<dbReference type="AlphaFoldDB" id="A0AAU6P4K6"/>
<protein>
    <recommendedName>
        <fullName evidence="1">PKD domain-containing protein</fullName>
    </recommendedName>
</protein>
<dbReference type="InterPro" id="IPR035986">
    <property type="entry name" value="PKD_dom_sf"/>
</dbReference>
<dbReference type="SUPFAM" id="SSF49299">
    <property type="entry name" value="PKD domain"/>
    <property type="match status" value="1"/>
</dbReference>
<dbReference type="EMBL" id="CP136925">
    <property type="protein sequence ID" value="WXA12560.1"/>
    <property type="molecule type" value="Genomic_DNA"/>
</dbReference>
<dbReference type="InterPro" id="IPR000601">
    <property type="entry name" value="PKD_dom"/>
</dbReference>
<keyword evidence="4" id="KW-1185">Reference proteome</keyword>
<evidence type="ECO:0000259" key="1">
    <source>
        <dbReference type="PROSITE" id="PS50093"/>
    </source>
</evidence>
<evidence type="ECO:0000313" key="2">
    <source>
        <dbReference type="EMBL" id="WXA02279.1"/>
    </source>
</evidence>
<organism evidence="3">
    <name type="scientific">Mangrovimonas cancribranchiae</name>
    <dbReference type="NCBI Taxonomy" id="3080055"/>
    <lineage>
        <taxon>Bacteria</taxon>
        <taxon>Pseudomonadati</taxon>
        <taxon>Bacteroidota</taxon>
        <taxon>Flavobacteriia</taxon>
        <taxon>Flavobacteriales</taxon>
        <taxon>Flavobacteriaceae</taxon>
        <taxon>Mangrovimonas</taxon>
    </lineage>
</organism>
<dbReference type="KEGG" id="mcaa:R3L15_10555"/>
<accession>A0AAU6P4K6</accession>
<dbReference type="Proteomes" id="UP001368318">
    <property type="component" value="Chromosome"/>
</dbReference>
<dbReference type="PROSITE" id="PS50093">
    <property type="entry name" value="PKD"/>
    <property type="match status" value="1"/>
</dbReference>
<feature type="domain" description="PKD" evidence="1">
    <location>
        <begin position="56"/>
        <end position="114"/>
    </location>
</feature>
<proteinExistence type="predicted"/>
<sequence length="620" mass="67346">MKTIVKILMLSMLVLTFSCSEQEYELGEKLSKSELNFTIEQDFSVDPGGNTVILTNNTPETVAVWDYGTGRSTEQSVTVRYAFAGEYTIQFSAITAGGVVEADPVTITVTDDNLNYVDHELWNNLSGGVGNSKRWLLDLDSEGVSRYFAGPMFFYGTNNGWLEGGGPSADGSQESGCYGDDCWNWNPDWPSNTWIMDAADYGYMEFSLDGGPYVTVDHLTLPALGTQEGTYYLDVDSYTLSMFDAEMLHNVGYDDCVSNWGNITVFSLTEDTMQLGVVREAIGACASEGPAMIVYNFISQDYYDNWVPEEEGPVEPELPDGWEDTVGVISTTAIEWKLSEDNPIDWANLDGSMMNGWQVPSDYPDWLGTPDPAVYGDFSMTMDSADNSVVFVTPDGTTTEGTYSIDSSGIYSFDITVPTFTIINWASFAPDTNNELRILNIGTDSEGNISDLWLGAADDVNEPTQYTAFHLEPNVSSNGGGEETGTEVPFDNSKLDLGDLEGNGNLRLEIYNEFGTTVNDPGLNTADLNFNSSIEVTFTISGTGVTGSYDAHMYYADADWNPNGNGADITVTGDGTYTVSYVPGTAAEGAVVFVVDIVGMGNDIPDMTAVTATIDSIVLY</sequence>
<evidence type="ECO:0000313" key="4">
    <source>
        <dbReference type="Proteomes" id="UP001368318"/>
    </source>
</evidence>